<feature type="transmembrane region" description="Helical" evidence="2">
    <location>
        <begin position="50"/>
        <end position="69"/>
    </location>
</feature>
<dbReference type="Proteomes" id="UP001240236">
    <property type="component" value="Unassembled WGS sequence"/>
</dbReference>
<comment type="caution">
    <text evidence="3">The sequence shown here is derived from an EMBL/GenBank/DDBJ whole genome shotgun (WGS) entry which is preliminary data.</text>
</comment>
<dbReference type="RefSeq" id="WP_307240387.1">
    <property type="nucleotide sequence ID" value="NZ_JAUSUZ010000001.1"/>
</dbReference>
<keyword evidence="4" id="KW-1185">Reference proteome</keyword>
<keyword evidence="2" id="KW-1133">Transmembrane helix</keyword>
<evidence type="ECO:0000313" key="4">
    <source>
        <dbReference type="Proteomes" id="UP001240236"/>
    </source>
</evidence>
<reference evidence="3 4" key="1">
    <citation type="submission" date="2023-07" db="EMBL/GenBank/DDBJ databases">
        <title>Sequencing the genomes of 1000 actinobacteria strains.</title>
        <authorList>
            <person name="Klenk H.-P."/>
        </authorList>
    </citation>
    <scope>NUCLEOTIDE SEQUENCE [LARGE SCALE GENOMIC DNA]</scope>
    <source>
        <strain evidence="3 4">DSM 44709</strain>
    </source>
</reference>
<keyword evidence="2" id="KW-0472">Membrane</keyword>
<evidence type="ECO:0000313" key="3">
    <source>
        <dbReference type="EMBL" id="MDQ0366794.1"/>
    </source>
</evidence>
<feature type="region of interest" description="Disordered" evidence="1">
    <location>
        <begin position="250"/>
        <end position="344"/>
    </location>
</feature>
<feature type="transmembrane region" description="Helical" evidence="2">
    <location>
        <begin position="76"/>
        <end position="95"/>
    </location>
</feature>
<feature type="transmembrane region" description="Helical" evidence="2">
    <location>
        <begin position="115"/>
        <end position="135"/>
    </location>
</feature>
<proteinExistence type="predicted"/>
<feature type="compositionally biased region" description="Pro residues" evidence="1">
    <location>
        <begin position="294"/>
        <end position="310"/>
    </location>
</feature>
<feature type="region of interest" description="Disordered" evidence="1">
    <location>
        <begin position="166"/>
        <end position="233"/>
    </location>
</feature>
<feature type="compositionally biased region" description="Low complexity" evidence="1">
    <location>
        <begin position="169"/>
        <end position="182"/>
    </location>
</feature>
<feature type="compositionally biased region" description="Pro residues" evidence="1">
    <location>
        <begin position="269"/>
        <end position="286"/>
    </location>
</feature>
<protein>
    <submittedName>
        <fullName evidence="3">Uncharacterized protein</fullName>
    </submittedName>
</protein>
<accession>A0AAE3W116</accession>
<evidence type="ECO:0000256" key="2">
    <source>
        <dbReference type="SAM" id="Phobius"/>
    </source>
</evidence>
<evidence type="ECO:0000256" key="1">
    <source>
        <dbReference type="SAM" id="MobiDB-lite"/>
    </source>
</evidence>
<feature type="compositionally biased region" description="Pro residues" evidence="1">
    <location>
        <begin position="221"/>
        <end position="233"/>
    </location>
</feature>
<dbReference type="EMBL" id="JAUSUZ010000001">
    <property type="protein sequence ID" value="MDQ0366794.1"/>
    <property type="molecule type" value="Genomic_DNA"/>
</dbReference>
<sequence length="344" mass="34787">MRHIWSLIAGLVAAPLTWLLLATGQASSSELIAGWVAAGRGWDTHDLIEPAAFLLVAGVLLGIVATLRISPVGPLVAGLLLISGYVATFIDPLAVRDVLPNDWVILDRPVPLHVPLNNGTLAVLGVLLLVAPFSIQRWRRWPVAAAAPAAEAPDTDETGDAAATSETFAGSGASEASSASDVSESDDVTQELRPVSPAGRPVDPAPAALPTHPGQAVSSAPPAPAAPTAPPVVAAPPKPAAPLTLASVSVPGPVVESPATKRAKGSATPPAPPQPTPQPVPQPQPGDPARRPAPGRPAPTAPEGPAPDDPQVPTARRPESPWSQPPSGPANRTRTPGLGGSSVS</sequence>
<organism evidence="3 4">
    <name type="scientific">Catenuloplanes indicus</name>
    <dbReference type="NCBI Taxonomy" id="137267"/>
    <lineage>
        <taxon>Bacteria</taxon>
        <taxon>Bacillati</taxon>
        <taxon>Actinomycetota</taxon>
        <taxon>Actinomycetes</taxon>
        <taxon>Micromonosporales</taxon>
        <taxon>Micromonosporaceae</taxon>
        <taxon>Catenuloplanes</taxon>
    </lineage>
</organism>
<gene>
    <name evidence="3" type="ORF">J2S42_003463</name>
</gene>
<keyword evidence="2" id="KW-0812">Transmembrane</keyword>
<dbReference type="AlphaFoldDB" id="A0AAE3W116"/>
<name>A0AAE3W116_9ACTN</name>